<accession>A0A9D3X3F9</accession>
<proteinExistence type="predicted"/>
<dbReference type="Proteomes" id="UP000827986">
    <property type="component" value="Unassembled WGS sequence"/>
</dbReference>
<name>A0A9D3X3F9_9SAUR</name>
<comment type="caution">
    <text evidence="2">The sequence shown here is derived from an EMBL/GenBank/DDBJ whole genome shotgun (WGS) entry which is preliminary data.</text>
</comment>
<organism evidence="2 3">
    <name type="scientific">Mauremys mutica</name>
    <name type="common">yellowpond turtle</name>
    <dbReference type="NCBI Taxonomy" id="74926"/>
    <lineage>
        <taxon>Eukaryota</taxon>
        <taxon>Metazoa</taxon>
        <taxon>Chordata</taxon>
        <taxon>Craniata</taxon>
        <taxon>Vertebrata</taxon>
        <taxon>Euteleostomi</taxon>
        <taxon>Archelosauria</taxon>
        <taxon>Testudinata</taxon>
        <taxon>Testudines</taxon>
        <taxon>Cryptodira</taxon>
        <taxon>Durocryptodira</taxon>
        <taxon>Testudinoidea</taxon>
        <taxon>Geoemydidae</taxon>
        <taxon>Geoemydinae</taxon>
        <taxon>Mauremys</taxon>
    </lineage>
</organism>
<dbReference type="EMBL" id="JAHDVG010000483">
    <property type="protein sequence ID" value="KAH1172015.1"/>
    <property type="molecule type" value="Genomic_DNA"/>
</dbReference>
<gene>
    <name evidence="1" type="ORF">KIL84_007246</name>
    <name evidence="2" type="ORF">KIL84_007633</name>
</gene>
<evidence type="ECO:0000313" key="2">
    <source>
        <dbReference type="EMBL" id="KAH1172015.1"/>
    </source>
</evidence>
<reference evidence="2" key="1">
    <citation type="submission" date="2021-09" db="EMBL/GenBank/DDBJ databases">
        <title>The genome of Mauremys mutica provides insights into the evolution of semi-aquatic lifestyle.</title>
        <authorList>
            <person name="Gong S."/>
            <person name="Gao Y."/>
        </authorList>
    </citation>
    <scope>NUCLEOTIDE SEQUENCE</scope>
    <source>
        <strain evidence="2">MM-2020</strain>
        <tissue evidence="2">Muscle</tissue>
    </source>
</reference>
<dbReference type="EMBL" id="JAHDVG010000483">
    <property type="protein sequence ID" value="KAH1171628.1"/>
    <property type="molecule type" value="Genomic_DNA"/>
</dbReference>
<keyword evidence="3" id="KW-1185">Reference proteome</keyword>
<evidence type="ECO:0000313" key="3">
    <source>
        <dbReference type="Proteomes" id="UP000827986"/>
    </source>
</evidence>
<dbReference type="AlphaFoldDB" id="A0A9D3X3F9"/>
<evidence type="ECO:0000313" key="1">
    <source>
        <dbReference type="EMBL" id="KAH1171628.1"/>
    </source>
</evidence>
<sequence>MIVRPGPALPGFVLMSGWCRNGLSEWDEKVDAAWFIQQDVVWSGIGHGKGRIFLPHSLQWAMCKASMAPRDTGQVFVWNVPVSWLQEGMVTVKRVITAVALSAVFVSGVQ</sequence>
<protein>
    <submittedName>
        <fullName evidence="2">Uncharacterized protein</fullName>
    </submittedName>
</protein>